<dbReference type="Proteomes" id="UP000681340">
    <property type="component" value="Unassembled WGS sequence"/>
</dbReference>
<keyword evidence="2" id="KW-1185">Reference proteome</keyword>
<comment type="caution">
    <text evidence="1">The sequence shown here is derived from an EMBL/GenBank/DDBJ whole genome shotgun (WGS) entry which is preliminary data.</text>
</comment>
<proteinExistence type="predicted"/>
<reference evidence="1" key="1">
    <citation type="submission" date="2021-03" db="EMBL/GenBank/DDBJ databases">
        <title>Whole genome shotgun sequence of Actinoplanes auranticolor NBRC 12245.</title>
        <authorList>
            <person name="Komaki H."/>
            <person name="Tamura T."/>
        </authorList>
    </citation>
    <scope>NUCLEOTIDE SEQUENCE</scope>
    <source>
        <strain evidence="1">NBRC 12245</strain>
    </source>
</reference>
<name>A0A919VUN7_9ACTN</name>
<protein>
    <submittedName>
        <fullName evidence="1">Uncharacterized protein</fullName>
    </submittedName>
</protein>
<evidence type="ECO:0000313" key="1">
    <source>
        <dbReference type="EMBL" id="GIM76482.1"/>
    </source>
</evidence>
<sequence length="60" mass="6648">MVGVGRRTAQVAEAVYAALVHDGELDARHAPRALHEAVRRLRGSYRDRPSVWTPYAHTGP</sequence>
<gene>
    <name evidence="1" type="ORF">Aau02nite_71080</name>
</gene>
<organism evidence="1 2">
    <name type="scientific">Actinoplanes auranticolor</name>
    <dbReference type="NCBI Taxonomy" id="47988"/>
    <lineage>
        <taxon>Bacteria</taxon>
        <taxon>Bacillati</taxon>
        <taxon>Actinomycetota</taxon>
        <taxon>Actinomycetes</taxon>
        <taxon>Micromonosporales</taxon>
        <taxon>Micromonosporaceae</taxon>
        <taxon>Actinoplanes</taxon>
    </lineage>
</organism>
<dbReference type="AlphaFoldDB" id="A0A919VUN7"/>
<accession>A0A919VUN7</accession>
<evidence type="ECO:0000313" key="2">
    <source>
        <dbReference type="Proteomes" id="UP000681340"/>
    </source>
</evidence>
<dbReference type="EMBL" id="BOQL01000062">
    <property type="protein sequence ID" value="GIM76482.1"/>
    <property type="molecule type" value="Genomic_DNA"/>
</dbReference>